<sequence length="53" mass="6039">MLDGWRVTLEAAIRDKAERSERHGYEREPLLLEARTIRPGIPARASRLVVLAV</sequence>
<name>A0A6J4TPH5_9ACTN</name>
<reference evidence="1" key="1">
    <citation type="submission" date="2020-02" db="EMBL/GenBank/DDBJ databases">
        <authorList>
            <person name="Meier V. D."/>
        </authorList>
    </citation>
    <scope>NUCLEOTIDE SEQUENCE</scope>
    <source>
        <strain evidence="1">AVDCRST_MAG13</strain>
    </source>
</reference>
<gene>
    <name evidence="1" type="ORF">AVDCRST_MAG13-3914</name>
</gene>
<dbReference type="EMBL" id="CADCVO010000604">
    <property type="protein sequence ID" value="CAA9528059.1"/>
    <property type="molecule type" value="Genomic_DNA"/>
</dbReference>
<proteinExistence type="predicted"/>
<organism evidence="1">
    <name type="scientific">uncultured Solirubrobacteraceae bacterium</name>
    <dbReference type="NCBI Taxonomy" id="1162706"/>
    <lineage>
        <taxon>Bacteria</taxon>
        <taxon>Bacillati</taxon>
        <taxon>Actinomycetota</taxon>
        <taxon>Thermoleophilia</taxon>
        <taxon>Solirubrobacterales</taxon>
        <taxon>Solirubrobacteraceae</taxon>
        <taxon>environmental samples</taxon>
    </lineage>
</organism>
<dbReference type="AlphaFoldDB" id="A0A6J4TPH5"/>
<evidence type="ECO:0000313" key="1">
    <source>
        <dbReference type="EMBL" id="CAA9528059.1"/>
    </source>
</evidence>
<accession>A0A6J4TPH5</accession>
<protein>
    <submittedName>
        <fullName evidence="1">Uncharacterized protein</fullName>
    </submittedName>
</protein>